<sequence>MDLQIKNVVIVVEMENTNITLIEYFDINQLIPSGGASSCSKHCTPGERAVAVPQLYRLQPRNGLQRRVSRGRLGARRSTAAHRRPSPPAAADHRCLPPPTTAAQRLSPRRGPRADGGMYGSERHPSIPCASSAAHGMATPYCVRQSFGEIGEKETEPREGTKRPLLPRYAKLQFYPLPTSGTASSRVCGTIQSQPSDEGISTVRIWYRPPSRTVKNL</sequence>
<feature type="region of interest" description="Disordered" evidence="1">
    <location>
        <begin position="61"/>
        <end position="123"/>
    </location>
</feature>
<reference evidence="3" key="5">
    <citation type="submission" date="2008-12" db="EMBL/GenBank/DDBJ databases">
        <title>Improved gene annotation of the rice (Oryza sativa) genomes.</title>
        <authorList>
            <person name="Wang J."/>
            <person name="Li R."/>
            <person name="Fan W."/>
            <person name="Huang Q."/>
            <person name="Zhang J."/>
            <person name="Zhou Y."/>
            <person name="Hu Y."/>
            <person name="Zi S."/>
            <person name="Li J."/>
            <person name="Ni P."/>
            <person name="Zheng H."/>
            <person name="Zhang Y."/>
            <person name="Zhao M."/>
            <person name="Hao Q."/>
            <person name="McDermott J."/>
            <person name="Samudrala R."/>
            <person name="Kristiansen K."/>
            <person name="Wong G.K.-S."/>
        </authorList>
    </citation>
    <scope>NUCLEOTIDE SEQUENCE</scope>
</reference>
<reference evidence="4" key="2">
    <citation type="journal article" date="2005" name="Nature">
        <title>The map-based sequence of the rice genome.</title>
        <authorList>
            <consortium name="International rice genome sequencing project (IRGSP)"/>
            <person name="Matsumoto T."/>
            <person name="Wu J."/>
            <person name="Kanamori H."/>
            <person name="Katayose Y."/>
            <person name="Fujisawa M."/>
            <person name="Namiki N."/>
            <person name="Mizuno H."/>
            <person name="Yamamoto K."/>
            <person name="Antonio B.A."/>
            <person name="Baba T."/>
            <person name="Sakata K."/>
            <person name="Nagamura Y."/>
            <person name="Aoki H."/>
            <person name="Arikawa K."/>
            <person name="Arita K."/>
            <person name="Bito T."/>
            <person name="Chiden Y."/>
            <person name="Fujitsuka N."/>
            <person name="Fukunaka R."/>
            <person name="Hamada M."/>
            <person name="Harada C."/>
            <person name="Hayashi A."/>
            <person name="Hijishita S."/>
            <person name="Honda M."/>
            <person name="Hosokawa S."/>
            <person name="Ichikawa Y."/>
            <person name="Idonuma A."/>
            <person name="Iijima M."/>
            <person name="Ikeda M."/>
            <person name="Ikeno M."/>
            <person name="Ito K."/>
            <person name="Ito S."/>
            <person name="Ito T."/>
            <person name="Ito Y."/>
            <person name="Ito Y."/>
            <person name="Iwabuchi A."/>
            <person name="Kamiya K."/>
            <person name="Karasawa W."/>
            <person name="Kurita K."/>
            <person name="Katagiri S."/>
            <person name="Kikuta A."/>
            <person name="Kobayashi H."/>
            <person name="Kobayashi N."/>
            <person name="Machita K."/>
            <person name="Maehara T."/>
            <person name="Masukawa M."/>
            <person name="Mizubayashi T."/>
            <person name="Mukai Y."/>
            <person name="Nagasaki H."/>
            <person name="Nagata Y."/>
            <person name="Naito S."/>
            <person name="Nakashima M."/>
            <person name="Nakama Y."/>
            <person name="Nakamichi Y."/>
            <person name="Nakamura M."/>
            <person name="Meguro A."/>
            <person name="Negishi M."/>
            <person name="Ohta I."/>
            <person name="Ohta T."/>
            <person name="Okamoto M."/>
            <person name="Ono N."/>
            <person name="Saji S."/>
            <person name="Sakaguchi M."/>
            <person name="Sakai K."/>
            <person name="Shibata M."/>
            <person name="Shimokawa T."/>
            <person name="Song J."/>
            <person name="Takazaki Y."/>
            <person name="Terasawa K."/>
            <person name="Tsugane M."/>
            <person name="Tsuji K."/>
            <person name="Ueda S."/>
            <person name="Waki K."/>
            <person name="Yamagata H."/>
            <person name="Yamamoto M."/>
            <person name="Yamamoto S."/>
            <person name="Yamane H."/>
            <person name="Yoshiki S."/>
            <person name="Yoshihara R."/>
            <person name="Yukawa K."/>
            <person name="Zhong H."/>
            <person name="Yano M."/>
            <person name="Yuan Q."/>
            <person name="Ouyang S."/>
            <person name="Liu J."/>
            <person name="Jones K.M."/>
            <person name="Gansberger K."/>
            <person name="Moffat K."/>
            <person name="Hill J."/>
            <person name="Bera J."/>
            <person name="Fadrosh D."/>
            <person name="Jin S."/>
            <person name="Johri S."/>
            <person name="Kim M."/>
            <person name="Overton L."/>
            <person name="Reardon M."/>
            <person name="Tsitrin T."/>
            <person name="Vuong H."/>
            <person name="Weaver B."/>
            <person name="Ciecko A."/>
            <person name="Tallon L."/>
            <person name="Jackson J."/>
            <person name="Pai G."/>
            <person name="Aken S.V."/>
            <person name="Utterback T."/>
            <person name="Reidmuller S."/>
            <person name="Feldblyum T."/>
            <person name="Hsiao J."/>
            <person name="Zismann V."/>
            <person name="Iobst S."/>
            <person name="de Vazeille A.R."/>
            <person name="Buell C.R."/>
            <person name="Ying K."/>
            <person name="Li Y."/>
            <person name="Lu T."/>
            <person name="Huang Y."/>
            <person name="Zhao Q."/>
            <person name="Feng Q."/>
            <person name="Zhang L."/>
            <person name="Zhu J."/>
            <person name="Weng Q."/>
            <person name="Mu J."/>
            <person name="Lu Y."/>
            <person name="Fan D."/>
            <person name="Liu Y."/>
            <person name="Guan J."/>
            <person name="Zhang Y."/>
            <person name="Yu S."/>
            <person name="Liu X."/>
            <person name="Zhang Y."/>
            <person name="Hong G."/>
            <person name="Han B."/>
            <person name="Choisne N."/>
            <person name="Demange N."/>
            <person name="Orjeda G."/>
            <person name="Samain S."/>
            <person name="Cattolico L."/>
            <person name="Pelletier E."/>
            <person name="Couloux A."/>
            <person name="Segurens B."/>
            <person name="Wincker P."/>
            <person name="D'Hont A."/>
            <person name="Scarpelli C."/>
            <person name="Weissenbach J."/>
            <person name="Salanoubat M."/>
            <person name="Quetier F."/>
            <person name="Yu Y."/>
            <person name="Kim H.R."/>
            <person name="Rambo T."/>
            <person name="Currie J."/>
            <person name="Collura K."/>
            <person name="Luo M."/>
            <person name="Yang T."/>
            <person name="Ammiraju J.S.S."/>
            <person name="Engler F."/>
            <person name="Soderlund C."/>
            <person name="Wing R.A."/>
            <person name="Palmer L.E."/>
            <person name="de la Bastide M."/>
            <person name="Spiegel L."/>
            <person name="Nascimento L."/>
            <person name="Zutavern T."/>
            <person name="O'Shaughnessy A."/>
            <person name="Dike S."/>
            <person name="Dedhia N."/>
            <person name="Preston R."/>
            <person name="Balija V."/>
            <person name="McCombie W.R."/>
            <person name="Chow T."/>
            <person name="Chen H."/>
            <person name="Chung M."/>
            <person name="Chen C."/>
            <person name="Shaw J."/>
            <person name="Wu H."/>
            <person name="Hsiao K."/>
            <person name="Chao Y."/>
            <person name="Chu M."/>
            <person name="Cheng C."/>
            <person name="Hour A."/>
            <person name="Lee P."/>
            <person name="Lin S."/>
            <person name="Lin Y."/>
            <person name="Liou J."/>
            <person name="Liu S."/>
            <person name="Hsing Y."/>
            <person name="Raghuvanshi S."/>
            <person name="Mohanty A."/>
            <person name="Bharti A.K."/>
            <person name="Gaur A."/>
            <person name="Gupta V."/>
            <person name="Kumar D."/>
            <person name="Ravi V."/>
            <person name="Vij S."/>
            <person name="Kapur A."/>
            <person name="Khurana P."/>
            <person name="Khurana P."/>
            <person name="Khurana J.P."/>
            <person name="Tyagi A.K."/>
            <person name="Gaikwad K."/>
            <person name="Singh A."/>
            <person name="Dalal V."/>
            <person name="Srivastava S."/>
            <person name="Dixit A."/>
            <person name="Pal A.K."/>
            <person name="Ghazi I.A."/>
            <person name="Yadav M."/>
            <person name="Pandit A."/>
            <person name="Bhargava A."/>
            <person name="Sureshbabu K."/>
            <person name="Batra K."/>
            <person name="Sharma T.R."/>
            <person name="Mohapatra T."/>
            <person name="Singh N.K."/>
            <person name="Messing J."/>
            <person name="Nelson A.B."/>
            <person name="Fuks G."/>
            <person name="Kavchok S."/>
            <person name="Keizer G."/>
            <person name="Linton E."/>
            <person name="Llaca V."/>
            <person name="Song R."/>
            <person name="Tanyolac B."/>
            <person name="Young S."/>
            <person name="Ho-Il K."/>
            <person name="Hahn J.H."/>
            <person name="Sangsakoo G."/>
            <person name="Vanavichit A."/>
            <person name="de Mattos Luiz.A.T."/>
            <person name="Zimmer P.D."/>
            <person name="Malone G."/>
            <person name="Dellagostin O."/>
            <person name="de Oliveira A.C."/>
            <person name="Bevan M."/>
            <person name="Bancroft I."/>
            <person name="Minx P."/>
            <person name="Cordum H."/>
            <person name="Wilson R."/>
            <person name="Cheng Z."/>
            <person name="Jin W."/>
            <person name="Jiang J."/>
            <person name="Leong S.A."/>
            <person name="Iwama H."/>
            <person name="Gojobori T."/>
            <person name="Itoh T."/>
            <person name="Niimura Y."/>
            <person name="Fujii Y."/>
            <person name="Habara T."/>
            <person name="Sakai H."/>
            <person name="Sato Y."/>
            <person name="Wilson G."/>
            <person name="Kumar K."/>
            <person name="McCouch S."/>
            <person name="Juretic N."/>
            <person name="Hoen D."/>
            <person name="Wright S."/>
            <person name="Bruskiewich R."/>
            <person name="Bureau T."/>
            <person name="Miyao A."/>
            <person name="Hirochika H."/>
            <person name="Nishikawa T."/>
            <person name="Kadowaki K."/>
            <person name="Sugiura M."/>
            <person name="Burr B."/>
            <person name="Sasaki T."/>
        </authorList>
    </citation>
    <scope>NUCLEOTIDE SEQUENCE [LARGE SCALE GENOMIC DNA]</scope>
    <source>
        <strain evidence="4">cv. Nipponbare</strain>
    </source>
</reference>
<proteinExistence type="predicted"/>
<accession>A3BC74</accession>
<organism evidence="3">
    <name type="scientific">Oryza sativa subsp. japonica</name>
    <name type="common">Rice</name>
    <dbReference type="NCBI Taxonomy" id="39947"/>
    <lineage>
        <taxon>Eukaryota</taxon>
        <taxon>Viridiplantae</taxon>
        <taxon>Streptophyta</taxon>
        <taxon>Embryophyta</taxon>
        <taxon>Tracheophyta</taxon>
        <taxon>Spermatophyta</taxon>
        <taxon>Magnoliopsida</taxon>
        <taxon>Liliopsida</taxon>
        <taxon>Poales</taxon>
        <taxon>Poaceae</taxon>
        <taxon>BOP clade</taxon>
        <taxon>Oryzoideae</taxon>
        <taxon>Oryzeae</taxon>
        <taxon>Oryzinae</taxon>
        <taxon>Oryza</taxon>
        <taxon>Oryza sativa</taxon>
    </lineage>
</organism>
<feature type="compositionally biased region" description="Basic residues" evidence="1">
    <location>
        <begin position="67"/>
        <end position="85"/>
    </location>
</feature>
<evidence type="ECO:0000313" key="2">
    <source>
        <dbReference type="EMBL" id="BAD61997.1"/>
    </source>
</evidence>
<dbReference type="EMBL" id="CM000143">
    <property type="protein sequence ID" value="EAZ37163.1"/>
    <property type="molecule type" value="Genomic_DNA"/>
</dbReference>
<protein>
    <submittedName>
        <fullName evidence="3">Uncharacterized protein</fullName>
    </submittedName>
</protein>
<dbReference type="EMBL" id="AP005468">
    <property type="protein sequence ID" value="BAD61997.1"/>
    <property type="molecule type" value="Genomic_DNA"/>
</dbReference>
<dbReference type="Proteomes" id="UP000007752">
    <property type="component" value="Chromosome 6"/>
</dbReference>
<reference evidence="3" key="3">
    <citation type="journal article" date="2005" name="PLoS Biol.">
        <title>The genomes of Oryza sativa: a history of duplications.</title>
        <authorList>
            <person name="Yu J."/>
            <person name="Wang J."/>
            <person name="Lin W."/>
            <person name="Li S."/>
            <person name="Li H."/>
            <person name="Zhou J."/>
            <person name="Ni P."/>
            <person name="Dong W."/>
            <person name="Hu S."/>
            <person name="Zeng C."/>
            <person name="Zhang J."/>
            <person name="Zhang Y."/>
            <person name="Li R."/>
            <person name="Xu Z."/>
            <person name="Li S."/>
            <person name="Li X."/>
            <person name="Zheng H."/>
            <person name="Cong L."/>
            <person name="Lin L."/>
            <person name="Yin J."/>
            <person name="Geng J."/>
            <person name="Li G."/>
            <person name="Shi J."/>
            <person name="Liu J."/>
            <person name="Lv H."/>
            <person name="Li J."/>
            <person name="Wang J."/>
            <person name="Deng Y."/>
            <person name="Ran L."/>
            <person name="Shi X."/>
            <person name="Wang X."/>
            <person name="Wu Q."/>
            <person name="Li C."/>
            <person name="Ren X."/>
            <person name="Wang J."/>
            <person name="Wang X."/>
            <person name="Li D."/>
            <person name="Liu D."/>
            <person name="Zhang X."/>
            <person name="Ji Z."/>
            <person name="Zhao W."/>
            <person name="Sun Y."/>
            <person name="Zhang Z."/>
            <person name="Bao J."/>
            <person name="Han Y."/>
            <person name="Dong L."/>
            <person name="Ji J."/>
            <person name="Chen P."/>
            <person name="Wu S."/>
            <person name="Liu J."/>
            <person name="Xiao Y."/>
            <person name="Bu D."/>
            <person name="Tan J."/>
            <person name="Yang L."/>
            <person name="Ye C."/>
            <person name="Zhang J."/>
            <person name="Xu J."/>
            <person name="Zhou Y."/>
            <person name="Yu Y."/>
            <person name="Zhang B."/>
            <person name="Zhuang S."/>
            <person name="Wei H."/>
            <person name="Liu B."/>
            <person name="Lei M."/>
            <person name="Yu H."/>
            <person name="Li Y."/>
            <person name="Xu H."/>
            <person name="Wei S."/>
            <person name="He X."/>
            <person name="Fang L."/>
            <person name="Zhang Z."/>
            <person name="Zhang Y."/>
            <person name="Huang X."/>
            <person name="Su Z."/>
            <person name="Tong W."/>
            <person name="Li J."/>
            <person name="Tong Z."/>
            <person name="Li S."/>
            <person name="Ye J."/>
            <person name="Wang L."/>
            <person name="Fang L."/>
            <person name="Lei T."/>
            <person name="Chen C."/>
            <person name="Chen H."/>
            <person name="Xu Z."/>
            <person name="Li H."/>
            <person name="Huang H."/>
            <person name="Zhang F."/>
            <person name="Xu H."/>
            <person name="Li N."/>
            <person name="Zhao C."/>
            <person name="Li S."/>
            <person name="Dong L."/>
            <person name="Huang Y."/>
            <person name="Li L."/>
            <person name="Xi Y."/>
            <person name="Qi Q."/>
            <person name="Li W."/>
            <person name="Zhang B."/>
            <person name="Hu W."/>
            <person name="Zhang Y."/>
            <person name="Tian X."/>
            <person name="Jiao Y."/>
            <person name="Liang X."/>
            <person name="Jin J."/>
            <person name="Gao L."/>
            <person name="Zheng W."/>
            <person name="Hao B."/>
            <person name="Liu S."/>
            <person name="Wang W."/>
            <person name="Yuan L."/>
            <person name="Cao M."/>
            <person name="McDermott J."/>
            <person name="Samudrala R."/>
            <person name="Wang J."/>
            <person name="Wong G.K."/>
            <person name="Yang H."/>
        </authorList>
    </citation>
    <scope>NUCLEOTIDE SEQUENCE [LARGE SCALE GENOMIC DNA]</scope>
</reference>
<reference evidence="4" key="4">
    <citation type="journal article" date="2008" name="Nucleic Acids Res.">
        <title>The rice annotation project database (RAP-DB): 2008 update.</title>
        <authorList>
            <consortium name="The rice annotation project (RAP)"/>
        </authorList>
    </citation>
    <scope>GENOME REANNOTATION</scope>
    <source>
        <strain evidence="4">cv. Nipponbare</strain>
    </source>
</reference>
<dbReference type="Proteomes" id="UP000000763">
    <property type="component" value="Chromosome 6"/>
</dbReference>
<reference evidence="2" key="1">
    <citation type="submission" date="2002-06" db="EMBL/GenBank/DDBJ databases">
        <title>Oryza sativa nipponbare(GA3) genomic DNA, chromosome 6, BAC clone:OSJNBa0020P04.</title>
        <authorList>
            <person name="Sasaki T."/>
            <person name="Matsumoto T."/>
            <person name="Katayose Y."/>
        </authorList>
    </citation>
    <scope>NUCLEOTIDE SEQUENCE</scope>
</reference>
<accession>Q5Z5U3</accession>
<name>Q5Z5U3_ORYSJ</name>
<gene>
    <name evidence="3" type="ORF">OsJ_21505</name>
    <name evidence="2" type="ORF">OSJNBa0020P04.35</name>
</gene>
<evidence type="ECO:0000313" key="3">
    <source>
        <dbReference type="EMBL" id="EAZ37163.1"/>
    </source>
</evidence>
<dbReference type="AlphaFoldDB" id="Q5Z5U3"/>
<evidence type="ECO:0000313" key="4">
    <source>
        <dbReference type="Proteomes" id="UP000000763"/>
    </source>
</evidence>
<evidence type="ECO:0000256" key="1">
    <source>
        <dbReference type="SAM" id="MobiDB-lite"/>
    </source>
</evidence>